<dbReference type="RefSeq" id="WP_402697930.1">
    <property type="nucleotide sequence ID" value="NZ_JBIUZV010000001.1"/>
</dbReference>
<protein>
    <recommendedName>
        <fullName evidence="3">Phytanoyl-CoA dioxygenase family protein</fullName>
    </recommendedName>
</protein>
<organism evidence="1 2">
    <name type="scientific">Herbaspirillum chlorophenolicum</name>
    <dbReference type="NCBI Taxonomy" id="211589"/>
    <lineage>
        <taxon>Bacteria</taxon>
        <taxon>Pseudomonadati</taxon>
        <taxon>Pseudomonadota</taxon>
        <taxon>Betaproteobacteria</taxon>
        <taxon>Burkholderiales</taxon>
        <taxon>Oxalobacteraceae</taxon>
        <taxon>Herbaspirillum</taxon>
    </lineage>
</organism>
<sequence length="244" mass="27582">MKKQIVESLGTFRLFLVELRRRLAYAGAMFRMRFIQLAVNTHVALPDDFVFDEKKAASRGRKAPDGKHYSAAYELEWDALPLAIQREIRKFDSVIRLYFGGDYLIHTANVWRNVGIPDQYRELDIYSQVWHYDHVVDYRNIQLFVLLSDTTEHHGPFEYVGNASETEASSDVVARNGAELPDAEVVRLVGKRGDGLLFSTGSTPHRAGIPLHGNHRDMFSIAFFPAYTGLGASAKALFAEMKSA</sequence>
<evidence type="ECO:0000313" key="2">
    <source>
        <dbReference type="Proteomes" id="UP001617427"/>
    </source>
</evidence>
<evidence type="ECO:0000313" key="1">
    <source>
        <dbReference type="EMBL" id="MFJ3044293.1"/>
    </source>
</evidence>
<evidence type="ECO:0008006" key="3">
    <source>
        <dbReference type="Google" id="ProtNLM"/>
    </source>
</evidence>
<reference evidence="1 2" key="1">
    <citation type="submission" date="2024-10" db="EMBL/GenBank/DDBJ databases">
        <title>The Natural Products Discovery Center: Release of the First 8490 Sequenced Strains for Exploring Actinobacteria Biosynthetic Diversity.</title>
        <authorList>
            <person name="Kalkreuter E."/>
            <person name="Kautsar S.A."/>
            <person name="Yang D."/>
            <person name="Bader C.D."/>
            <person name="Teijaro C.N."/>
            <person name="Fluegel L."/>
            <person name="Davis C.M."/>
            <person name="Simpson J.R."/>
            <person name="Lauterbach L."/>
            <person name="Steele A.D."/>
            <person name="Gui C."/>
            <person name="Meng S."/>
            <person name="Li G."/>
            <person name="Viehrig K."/>
            <person name="Ye F."/>
            <person name="Su P."/>
            <person name="Kiefer A.F."/>
            <person name="Nichols A."/>
            <person name="Cepeda A.J."/>
            <person name="Yan W."/>
            <person name="Fan B."/>
            <person name="Jiang Y."/>
            <person name="Adhikari A."/>
            <person name="Zheng C.-J."/>
            <person name="Schuster L."/>
            <person name="Cowan T.M."/>
            <person name="Smanski M.J."/>
            <person name="Chevrette M.G."/>
            <person name="De Carvalho L.P.S."/>
            <person name="Shen B."/>
        </authorList>
    </citation>
    <scope>NUCLEOTIDE SEQUENCE [LARGE SCALE GENOMIC DNA]</scope>
    <source>
        <strain evidence="1 2">NPDC087045</strain>
    </source>
</reference>
<name>A0ABW8ES65_9BURK</name>
<accession>A0ABW8ES65</accession>
<comment type="caution">
    <text evidence="1">The sequence shown here is derived from an EMBL/GenBank/DDBJ whole genome shotgun (WGS) entry which is preliminary data.</text>
</comment>
<dbReference type="Proteomes" id="UP001617427">
    <property type="component" value="Unassembled WGS sequence"/>
</dbReference>
<dbReference type="SUPFAM" id="SSF51197">
    <property type="entry name" value="Clavaminate synthase-like"/>
    <property type="match status" value="1"/>
</dbReference>
<gene>
    <name evidence="1" type="ORF">ACIPEN_00555</name>
</gene>
<dbReference type="Gene3D" id="2.60.120.620">
    <property type="entry name" value="q2cbj1_9rhob like domain"/>
    <property type="match status" value="1"/>
</dbReference>
<proteinExistence type="predicted"/>
<dbReference type="EMBL" id="JBIUZV010000001">
    <property type="protein sequence ID" value="MFJ3044293.1"/>
    <property type="molecule type" value="Genomic_DNA"/>
</dbReference>
<keyword evidence="2" id="KW-1185">Reference proteome</keyword>